<proteinExistence type="predicted"/>
<dbReference type="EMBL" id="CP094242">
    <property type="protein sequence ID" value="UNV86720.1"/>
    <property type="molecule type" value="Genomic_DNA"/>
</dbReference>
<evidence type="ECO:0000313" key="4">
    <source>
        <dbReference type="Proteomes" id="UP000829504"/>
    </source>
</evidence>
<dbReference type="RefSeq" id="WP_141752662.1">
    <property type="nucleotide sequence ID" value="NZ_CP094242.1"/>
</dbReference>
<dbReference type="Proteomes" id="UP000031390">
    <property type="component" value="Unassembled WGS sequence"/>
</dbReference>
<name>A0A0C1GGN2_9NEIS</name>
<gene>
    <name evidence="1" type="ORF">MCC93_27380</name>
    <name evidence="2" type="ORF">MON37_08560</name>
</gene>
<dbReference type="Proteomes" id="UP000829504">
    <property type="component" value="Chromosome"/>
</dbReference>
<organism evidence="1 3">
    <name type="scientific">Morococcus cerebrosus</name>
    <dbReference type="NCBI Taxonomy" id="1056807"/>
    <lineage>
        <taxon>Bacteria</taxon>
        <taxon>Pseudomonadati</taxon>
        <taxon>Pseudomonadota</taxon>
        <taxon>Betaproteobacteria</taxon>
        <taxon>Neisseriales</taxon>
        <taxon>Neisseriaceae</taxon>
        <taxon>Morococcus</taxon>
    </lineage>
</organism>
<dbReference type="AlphaFoldDB" id="A0A0C1GGN2"/>
<reference evidence="2 4" key="2">
    <citation type="submission" date="2022-03" db="EMBL/GenBank/DDBJ databases">
        <title>Genome sequencing of Morococcus cerebrosus.</title>
        <authorList>
            <person name="Baek M.-G."/>
            <person name="Yi H."/>
        </authorList>
    </citation>
    <scope>NUCLEOTIDE SEQUENCE [LARGE SCALE GENOMIC DNA]</scope>
    <source>
        <strain evidence="2 4">CIP 81.93</strain>
    </source>
</reference>
<evidence type="ECO:0000313" key="3">
    <source>
        <dbReference type="Proteomes" id="UP000031390"/>
    </source>
</evidence>
<reference evidence="1 3" key="1">
    <citation type="submission" date="2014-12" db="EMBL/GenBank/DDBJ databases">
        <title>Genome sequence of Morococcus cerebrosus.</title>
        <authorList>
            <person name="Shin S.-K."/>
            <person name="Yi H."/>
        </authorList>
    </citation>
    <scope>NUCLEOTIDE SEQUENCE [LARGE SCALE GENOMIC DNA]</scope>
    <source>
        <strain evidence="1 3">CIP 81.93</strain>
    </source>
</reference>
<protein>
    <submittedName>
        <fullName evidence="1">Uncharacterized protein</fullName>
    </submittedName>
</protein>
<keyword evidence="4" id="KW-1185">Reference proteome</keyword>
<evidence type="ECO:0000313" key="1">
    <source>
        <dbReference type="EMBL" id="KIC05820.1"/>
    </source>
</evidence>
<sequence length="289" mass="34413">MDTIQDDLQKKIIFQMGLNLQKYQEIERILKHIISISSRTAHITYPTKSPNNSNPELNIWSDQEDITKATLGNLFAQLEKTEHEPNYEDHCIDNPELTQLSFSYHIPTICFIDREIFYLDFKQVVQNRNMFIHNFPNEMHPKDVLCKLKEEYNRADRFQENHLRPCLNTLRKRIDNLLPEIVKQGLIMISNYGRLSACDVLDEIYQKHKRKDGWALWTSIIQEMQKEHPFILSSLKQESSFDGKNIALYKIFQEAYPRWQFMQEDLPKGTKRLLVKVDNRELNLREELD</sequence>
<evidence type="ECO:0000313" key="2">
    <source>
        <dbReference type="EMBL" id="UNV86720.1"/>
    </source>
</evidence>
<accession>A0A0C1GGN2</accession>
<dbReference type="EMBL" id="JUFZ01000150">
    <property type="protein sequence ID" value="KIC05820.1"/>
    <property type="molecule type" value="Genomic_DNA"/>
</dbReference>